<keyword evidence="1" id="KW-0732">Signal</keyword>
<name>A0A1I7W7T6_HETBA</name>
<dbReference type="AlphaFoldDB" id="A0A1I7W7T6"/>
<dbReference type="Proteomes" id="UP000095283">
    <property type="component" value="Unplaced"/>
</dbReference>
<evidence type="ECO:0000313" key="2">
    <source>
        <dbReference type="Proteomes" id="UP000095283"/>
    </source>
</evidence>
<dbReference type="WBParaSite" id="Hba_00689">
    <property type="protein sequence ID" value="Hba_00689"/>
    <property type="gene ID" value="Hba_00689"/>
</dbReference>
<sequence length="32" mass="3661">MFLLQCCFLTFNTVLSTIAFNHHEKSVKIGDC</sequence>
<reference evidence="3" key="1">
    <citation type="submission" date="2016-11" db="UniProtKB">
        <authorList>
            <consortium name="WormBaseParasite"/>
        </authorList>
    </citation>
    <scope>IDENTIFICATION</scope>
</reference>
<feature type="signal peptide" evidence="1">
    <location>
        <begin position="1"/>
        <end position="16"/>
    </location>
</feature>
<proteinExistence type="predicted"/>
<protein>
    <submittedName>
        <fullName evidence="3">Uncharacterized protein</fullName>
    </submittedName>
</protein>
<organism evidence="2 3">
    <name type="scientific">Heterorhabditis bacteriophora</name>
    <name type="common">Entomopathogenic nematode worm</name>
    <dbReference type="NCBI Taxonomy" id="37862"/>
    <lineage>
        <taxon>Eukaryota</taxon>
        <taxon>Metazoa</taxon>
        <taxon>Ecdysozoa</taxon>
        <taxon>Nematoda</taxon>
        <taxon>Chromadorea</taxon>
        <taxon>Rhabditida</taxon>
        <taxon>Rhabditina</taxon>
        <taxon>Rhabditomorpha</taxon>
        <taxon>Strongyloidea</taxon>
        <taxon>Heterorhabditidae</taxon>
        <taxon>Heterorhabditis</taxon>
    </lineage>
</organism>
<evidence type="ECO:0000313" key="3">
    <source>
        <dbReference type="WBParaSite" id="Hba_00689"/>
    </source>
</evidence>
<feature type="chain" id="PRO_5009310512" evidence="1">
    <location>
        <begin position="17"/>
        <end position="32"/>
    </location>
</feature>
<accession>A0A1I7W7T6</accession>
<keyword evidence="2" id="KW-1185">Reference proteome</keyword>
<evidence type="ECO:0000256" key="1">
    <source>
        <dbReference type="SAM" id="SignalP"/>
    </source>
</evidence>